<organism evidence="1 2">
    <name type="scientific">Salmonella enterica subsp. enterica serovar Adelaide str. A4-669</name>
    <dbReference type="NCBI Taxonomy" id="913063"/>
    <lineage>
        <taxon>Bacteria</taxon>
        <taxon>Pseudomonadati</taxon>
        <taxon>Pseudomonadota</taxon>
        <taxon>Gammaproteobacteria</taxon>
        <taxon>Enterobacterales</taxon>
        <taxon>Enterobacteriaceae</taxon>
        <taxon>Salmonella</taxon>
    </lineage>
</organism>
<proteinExistence type="predicted"/>
<evidence type="ECO:0000313" key="1">
    <source>
        <dbReference type="EMBL" id="EHC32500.1"/>
    </source>
</evidence>
<dbReference type="Proteomes" id="UP000004906">
    <property type="component" value="Unassembled WGS sequence"/>
</dbReference>
<protein>
    <submittedName>
        <fullName evidence="1">Uncharacterized protein</fullName>
    </submittedName>
</protein>
<dbReference type="AlphaFoldDB" id="A0A6C8GIY4"/>
<name>A0A6C8GIY4_SALET</name>
<gene>
    <name evidence="1" type="ORF">LTSEADE_4342</name>
</gene>
<reference evidence="1 2" key="1">
    <citation type="journal article" date="2011" name="BMC Genomics">
        <title>Genome sequencing reveals diversification of virulence factor content and possible host adaptation in distinct subpopulations of Salmonella enterica.</title>
        <authorList>
            <person name="den Bakker H.C."/>
            <person name="Moreno Switt A.I."/>
            <person name="Govoni G."/>
            <person name="Cummings C.A."/>
            <person name="Ranieri M.L."/>
            <person name="Degoricija L."/>
            <person name="Hoelzer K."/>
            <person name="Rodriguez-Rivera L.D."/>
            <person name="Brown S."/>
            <person name="Bolchacova E."/>
            <person name="Furtado M.R."/>
            <person name="Wiedmann M."/>
        </authorList>
    </citation>
    <scope>NUCLEOTIDE SEQUENCE [LARGE SCALE GENOMIC DNA]</scope>
    <source>
        <strain evidence="1 2">A4-669</strain>
    </source>
</reference>
<evidence type="ECO:0000313" key="2">
    <source>
        <dbReference type="Proteomes" id="UP000004906"/>
    </source>
</evidence>
<feature type="non-terminal residue" evidence="1">
    <location>
        <position position="22"/>
    </location>
</feature>
<sequence>MCLLKHSSALRCEEINMNLKLQ</sequence>
<comment type="caution">
    <text evidence="1">The sequence shown here is derived from an EMBL/GenBank/DDBJ whole genome shotgun (WGS) entry which is preliminary data.</text>
</comment>
<accession>A0A6C8GIY4</accession>
<dbReference type="EMBL" id="AFCI01001453">
    <property type="protein sequence ID" value="EHC32500.1"/>
    <property type="molecule type" value="Genomic_DNA"/>
</dbReference>